<dbReference type="AlphaFoldDB" id="M2WK79"/>
<dbReference type="OrthoDB" id="20582at2759"/>
<evidence type="ECO:0000313" key="5">
    <source>
        <dbReference type="EMBL" id="EME39353.1"/>
    </source>
</evidence>
<evidence type="ECO:0000256" key="2">
    <source>
        <dbReference type="ARBA" id="ARBA00008044"/>
    </source>
</evidence>
<dbReference type="PANTHER" id="PTHR13375">
    <property type="entry name" value="FMS INTERACTING PROTEIN"/>
    <property type="match status" value="1"/>
</dbReference>
<keyword evidence="3" id="KW-0539">Nucleus</keyword>
<dbReference type="GO" id="GO:0006406">
    <property type="term" value="P:mRNA export from nucleus"/>
    <property type="evidence" value="ECO:0007669"/>
    <property type="project" value="TreeGrafter"/>
</dbReference>
<evidence type="ECO:0008006" key="7">
    <source>
        <dbReference type="Google" id="ProtNLM"/>
    </source>
</evidence>
<dbReference type="OMA" id="HKYMKLP"/>
<protein>
    <recommendedName>
        <fullName evidence="7">Fms interacting protein</fullName>
    </recommendedName>
</protein>
<dbReference type="Pfam" id="PF09766">
    <property type="entry name" value="FmiP_Thoc5"/>
    <property type="match status" value="1"/>
</dbReference>
<accession>M2WK79</accession>
<dbReference type="PANTHER" id="PTHR13375:SF3">
    <property type="entry name" value="THO COMPLEX SUBUNIT 5 HOMOLOG"/>
    <property type="match status" value="1"/>
</dbReference>
<dbReference type="EMBL" id="KB446545">
    <property type="protein sequence ID" value="EME39353.1"/>
    <property type="molecule type" value="Genomic_DNA"/>
</dbReference>
<comment type="subcellular location">
    <subcellularLocation>
        <location evidence="1">Nucleus</location>
    </subcellularLocation>
</comment>
<sequence length="211" mass="24519">MAAEHLITDPTLLSVLRAAEEARRQCLELTDLIAQNHTSEDPSDKQYDAQRKVNARLALLRGLNRNAVKSVRATKQETTEARQEIDSLHLELQNLRYEQGHLRGEIRGCEGFDHKYTRLPMISTDEFLALHREYADSNDHDLTLARIAYEHVARQELEKQRQELVKRKDALVKETNLKKEELVKLDNEVERWLGGQDNVRKIFEKRAKQGN</sequence>
<evidence type="ECO:0000256" key="3">
    <source>
        <dbReference type="ARBA" id="ARBA00023242"/>
    </source>
</evidence>
<dbReference type="eggNOG" id="KOG2216">
    <property type="taxonomic scope" value="Eukaryota"/>
</dbReference>
<dbReference type="STRING" id="675120.M2WK79"/>
<reference evidence="5 6" key="2">
    <citation type="journal article" date="2012" name="PLoS Pathog.">
        <title>Diverse lifestyles and strategies of plant pathogenesis encoded in the genomes of eighteen Dothideomycetes fungi.</title>
        <authorList>
            <person name="Ohm R.A."/>
            <person name="Feau N."/>
            <person name="Henrissat B."/>
            <person name="Schoch C.L."/>
            <person name="Horwitz B.A."/>
            <person name="Barry K.W."/>
            <person name="Condon B.J."/>
            <person name="Copeland A.C."/>
            <person name="Dhillon B."/>
            <person name="Glaser F."/>
            <person name="Hesse C.N."/>
            <person name="Kosti I."/>
            <person name="LaButti K."/>
            <person name="Lindquist E.A."/>
            <person name="Lucas S."/>
            <person name="Salamov A.A."/>
            <person name="Bradshaw R.E."/>
            <person name="Ciuffetti L."/>
            <person name="Hamelin R.C."/>
            <person name="Kema G.H.J."/>
            <person name="Lawrence C."/>
            <person name="Scott J.A."/>
            <person name="Spatafora J.W."/>
            <person name="Turgeon B.G."/>
            <person name="de Wit P.J.G.M."/>
            <person name="Zhong S."/>
            <person name="Goodwin S.B."/>
            <person name="Grigoriev I.V."/>
        </authorList>
    </citation>
    <scope>NUCLEOTIDE SEQUENCE [LARGE SCALE GENOMIC DNA]</scope>
    <source>
        <strain evidence="6">NZE10 / CBS 128990</strain>
    </source>
</reference>
<proteinExistence type="inferred from homology"/>
<gene>
    <name evidence="5" type="ORF">DOTSEDRAFT_138758</name>
</gene>
<keyword evidence="4" id="KW-0175">Coiled coil</keyword>
<dbReference type="GO" id="GO:0003729">
    <property type="term" value="F:mRNA binding"/>
    <property type="evidence" value="ECO:0007669"/>
    <property type="project" value="TreeGrafter"/>
</dbReference>
<evidence type="ECO:0000256" key="1">
    <source>
        <dbReference type="ARBA" id="ARBA00004123"/>
    </source>
</evidence>
<name>M2WK79_DOTSN</name>
<keyword evidence="6" id="KW-1185">Reference proteome</keyword>
<organism evidence="5 6">
    <name type="scientific">Dothistroma septosporum (strain NZE10 / CBS 128990)</name>
    <name type="common">Red band needle blight fungus</name>
    <name type="synonym">Mycosphaerella pini</name>
    <dbReference type="NCBI Taxonomy" id="675120"/>
    <lineage>
        <taxon>Eukaryota</taxon>
        <taxon>Fungi</taxon>
        <taxon>Dikarya</taxon>
        <taxon>Ascomycota</taxon>
        <taxon>Pezizomycotina</taxon>
        <taxon>Dothideomycetes</taxon>
        <taxon>Dothideomycetidae</taxon>
        <taxon>Mycosphaerellales</taxon>
        <taxon>Mycosphaerellaceae</taxon>
        <taxon>Dothistroma</taxon>
    </lineage>
</organism>
<dbReference type="InterPro" id="IPR019163">
    <property type="entry name" value="THO_Thoc5"/>
</dbReference>
<reference evidence="6" key="1">
    <citation type="journal article" date="2012" name="PLoS Genet.">
        <title>The genomes of the fungal plant pathogens Cladosporium fulvum and Dothistroma septosporum reveal adaptation to different hosts and lifestyles but also signatures of common ancestry.</title>
        <authorList>
            <person name="de Wit P.J.G.M."/>
            <person name="van der Burgt A."/>
            <person name="Oekmen B."/>
            <person name="Stergiopoulos I."/>
            <person name="Abd-Elsalam K.A."/>
            <person name="Aerts A.L."/>
            <person name="Bahkali A.H."/>
            <person name="Beenen H.G."/>
            <person name="Chettri P."/>
            <person name="Cox M.P."/>
            <person name="Datema E."/>
            <person name="de Vries R.P."/>
            <person name="Dhillon B."/>
            <person name="Ganley A.R."/>
            <person name="Griffiths S.A."/>
            <person name="Guo Y."/>
            <person name="Hamelin R.C."/>
            <person name="Henrissat B."/>
            <person name="Kabir M.S."/>
            <person name="Jashni M.K."/>
            <person name="Kema G."/>
            <person name="Klaubauf S."/>
            <person name="Lapidus A."/>
            <person name="Levasseur A."/>
            <person name="Lindquist E."/>
            <person name="Mehrabi R."/>
            <person name="Ohm R.A."/>
            <person name="Owen T.J."/>
            <person name="Salamov A."/>
            <person name="Schwelm A."/>
            <person name="Schijlen E."/>
            <person name="Sun H."/>
            <person name="van den Burg H.A."/>
            <person name="van Ham R.C.H.J."/>
            <person name="Zhang S."/>
            <person name="Goodwin S.B."/>
            <person name="Grigoriev I.V."/>
            <person name="Collemare J."/>
            <person name="Bradshaw R.E."/>
        </authorList>
    </citation>
    <scope>NUCLEOTIDE SEQUENCE [LARGE SCALE GENOMIC DNA]</scope>
    <source>
        <strain evidence="6">NZE10 / CBS 128990</strain>
    </source>
</reference>
<dbReference type="GO" id="GO:0000445">
    <property type="term" value="C:THO complex part of transcription export complex"/>
    <property type="evidence" value="ECO:0007669"/>
    <property type="project" value="TreeGrafter"/>
</dbReference>
<comment type="similarity">
    <text evidence="2">Belongs to the THOC5 family.</text>
</comment>
<dbReference type="Proteomes" id="UP000016933">
    <property type="component" value="Unassembled WGS sequence"/>
</dbReference>
<evidence type="ECO:0000313" key="6">
    <source>
        <dbReference type="Proteomes" id="UP000016933"/>
    </source>
</evidence>
<evidence type="ECO:0000256" key="4">
    <source>
        <dbReference type="SAM" id="Coils"/>
    </source>
</evidence>
<feature type="coiled-coil region" evidence="4">
    <location>
        <begin position="71"/>
        <end position="98"/>
    </location>
</feature>
<dbReference type="HOGENOM" id="CLU_082754_0_0_1"/>